<evidence type="ECO:0000256" key="9">
    <source>
        <dbReference type="ARBA" id="ARBA00022963"/>
    </source>
</evidence>
<feature type="region of interest" description="Disordered" evidence="15">
    <location>
        <begin position="731"/>
        <end position="754"/>
    </location>
</feature>
<dbReference type="AlphaFoldDB" id="A0A197K2D2"/>
<dbReference type="GO" id="GO:0046872">
    <property type="term" value="F:metal ion binding"/>
    <property type="evidence" value="ECO:0007669"/>
    <property type="project" value="UniProtKB-KW"/>
</dbReference>
<evidence type="ECO:0000259" key="16">
    <source>
        <dbReference type="Pfam" id="PF01764"/>
    </source>
</evidence>
<keyword evidence="9" id="KW-0442">Lipid degradation</keyword>
<keyword evidence="6" id="KW-0479">Metal-binding</keyword>
<keyword evidence="3" id="KW-1003">Cell membrane</keyword>
<evidence type="ECO:0000256" key="1">
    <source>
        <dbReference type="ARBA" id="ARBA00001913"/>
    </source>
</evidence>
<name>A0A197K2D2_9FUNG</name>
<dbReference type="OrthoDB" id="438440at2759"/>
<dbReference type="PANTHER" id="PTHR45792:SF8">
    <property type="entry name" value="DIACYLGLYCEROL LIPASE-ALPHA"/>
    <property type="match status" value="1"/>
</dbReference>
<evidence type="ECO:0000256" key="11">
    <source>
        <dbReference type="ARBA" id="ARBA00023098"/>
    </source>
</evidence>
<evidence type="ECO:0000256" key="7">
    <source>
        <dbReference type="ARBA" id="ARBA00022801"/>
    </source>
</evidence>
<keyword evidence="7" id="KW-0378">Hydrolase</keyword>
<evidence type="ECO:0000256" key="13">
    <source>
        <dbReference type="ARBA" id="ARBA00024531"/>
    </source>
</evidence>
<dbReference type="SUPFAM" id="SSF53474">
    <property type="entry name" value="alpha/beta-Hydrolases"/>
    <property type="match status" value="1"/>
</dbReference>
<comment type="catalytic activity">
    <reaction evidence="13">
        <text>a 1,2-diacyl-sn-glycerol + H2O = a 2-acylglycerol + a fatty acid + H(+)</text>
        <dbReference type="Rhea" id="RHEA:33275"/>
        <dbReference type="ChEBI" id="CHEBI:15377"/>
        <dbReference type="ChEBI" id="CHEBI:15378"/>
        <dbReference type="ChEBI" id="CHEBI:17389"/>
        <dbReference type="ChEBI" id="CHEBI:17815"/>
        <dbReference type="ChEBI" id="CHEBI:28868"/>
        <dbReference type="EC" id="3.1.1.116"/>
    </reaction>
    <physiologicalReaction direction="left-to-right" evidence="13">
        <dbReference type="Rhea" id="RHEA:33276"/>
    </physiologicalReaction>
</comment>
<protein>
    <recommendedName>
        <fullName evidence="14">sn-1-specific diacylglycerol lipase</fullName>
        <ecNumber evidence="14">3.1.1.116</ecNumber>
    </recommendedName>
</protein>
<dbReference type="Gene3D" id="3.40.50.1820">
    <property type="entry name" value="alpha/beta hydrolase"/>
    <property type="match status" value="1"/>
</dbReference>
<dbReference type="EMBL" id="KV442028">
    <property type="protein sequence ID" value="OAQ31640.1"/>
    <property type="molecule type" value="Genomic_DNA"/>
</dbReference>
<evidence type="ECO:0000256" key="10">
    <source>
        <dbReference type="ARBA" id="ARBA00022989"/>
    </source>
</evidence>
<evidence type="ECO:0000256" key="2">
    <source>
        <dbReference type="ARBA" id="ARBA00004651"/>
    </source>
</evidence>
<feature type="region of interest" description="Disordered" evidence="15">
    <location>
        <begin position="1"/>
        <end position="77"/>
    </location>
</feature>
<evidence type="ECO:0000313" key="17">
    <source>
        <dbReference type="EMBL" id="OAQ31640.1"/>
    </source>
</evidence>
<keyword evidence="8" id="KW-0106">Calcium</keyword>
<evidence type="ECO:0000256" key="4">
    <source>
        <dbReference type="ARBA" id="ARBA00022553"/>
    </source>
</evidence>
<dbReference type="GO" id="GO:0005886">
    <property type="term" value="C:plasma membrane"/>
    <property type="evidence" value="ECO:0007669"/>
    <property type="project" value="UniProtKB-SubCell"/>
</dbReference>
<dbReference type="GO" id="GO:0046340">
    <property type="term" value="P:diacylglycerol catabolic process"/>
    <property type="evidence" value="ECO:0007669"/>
    <property type="project" value="TreeGrafter"/>
</dbReference>
<sequence>MTSTSSSTSNLYPALNPDADQPPAQNHAGVRSTFGVDYSDRTVTPYSTNTTTTTSATASKDTSKTLTRSHTTPTPTTSRALATTAIAPKQQKKQEGVLTLSPNEPIPLSTYISVSQVAISSALKVAMVSTSLSLGVARTIVSTLDKVLGMAVKGVVGQNDEGSSPGLNPAFVASLPFRAALLGINFSDILVQTILETVDGSVNLALNTVQDGLELMDSLFGPDSTSQTGETFREVWKILSREFTQEAAAAGAPYPALEGIRLLMAYVAIQYATSEQWETIRVRTQGRLVGECLESKDEQHGSSTAWSAVGAAGWPKEWAGCLSEEELLQEVRCMELREQREGRSAASFSTYAGVGSGVRGFGSRGVSRPAAANPELTNFLAASYRFSRFCSAMYGSMALEFMGAPERYPPMPTEPVSGGGGAAGAAERGVPHDASEHHFHYYTGTPLGSILYSSDTAATVHDGFYSPRYYLLDDVETKQIVLVLRGTKSLHDLMIDLTCDAADLWLDHDTSPLRDAQGNILPNTEENLKRKRPFRVHGGFLKAARTIASAETIGIQEKVKAALEARPGYSLLLIGHSLGAGIASVLSMLWADPATGLTPEVPRHSCASRTTGSAESTPASPVTSPPTSSTPVFGGNESREWHSRPTAEQQEDGRFFMPGYLPKNNVESFLPPGRRVKCYGYGTPKVMCPRMSKRALKLVTSISYGDDVVGRLSLGSVRNIGHAMRALLAMRPQPPLSPPTSPPSSPLLNPTSTSTEIDLLHDSSETLEDLLEQEGEGISINDELRAEAAAEAASAERHKQQNKKPTPPSIGLEIVQKVIRWRLTGEEALLEEFMDIRRAMHKEMMKHQDHDCHTNGDLYPLESPSETAGDDEQYQQEQRPYHHGERTLDLSKISPVLVPAGKVLWIRPTTLEKELENEETQKHPFESVLHQFEWDHPMDLPRDAANMLIPGPISRGLQSRLEDDQADSASIRSFKETVRSSLYSAQSSPNLAAQQTAQFSSSPPTALGITTATTPAAAAVTSTPTSHLTPPSSQPAAPRLTRQGSADSVHTFLTIASAASTTSPVSLHPTNQNTDKLLYRMYAVPEPENVFDEMLFSRRMWSDHLPLTYEFILAGKHAIPVTTPHDGTGST</sequence>
<evidence type="ECO:0000256" key="5">
    <source>
        <dbReference type="ARBA" id="ARBA00022692"/>
    </source>
</evidence>
<evidence type="ECO:0000256" key="8">
    <source>
        <dbReference type="ARBA" id="ARBA00022837"/>
    </source>
</evidence>
<accession>A0A197K2D2</accession>
<dbReference type="GO" id="GO:0016298">
    <property type="term" value="F:lipase activity"/>
    <property type="evidence" value="ECO:0007669"/>
    <property type="project" value="TreeGrafter"/>
</dbReference>
<feature type="compositionally biased region" description="Polar residues" evidence="15">
    <location>
        <begin position="1"/>
        <end position="11"/>
    </location>
</feature>
<dbReference type="InterPro" id="IPR052214">
    <property type="entry name" value="DAG_Lipase-Related"/>
</dbReference>
<dbReference type="InterPro" id="IPR002921">
    <property type="entry name" value="Fungal_lipase-type"/>
</dbReference>
<dbReference type="CDD" id="cd00519">
    <property type="entry name" value="Lipase_3"/>
    <property type="match status" value="1"/>
</dbReference>
<feature type="compositionally biased region" description="Low complexity" evidence="15">
    <location>
        <begin position="42"/>
        <end position="77"/>
    </location>
</feature>
<feature type="domain" description="Fungal lipase-type" evidence="16">
    <location>
        <begin position="481"/>
        <end position="589"/>
    </location>
</feature>
<keyword evidence="10" id="KW-1133">Transmembrane helix</keyword>
<feature type="compositionally biased region" description="Pro residues" evidence="15">
    <location>
        <begin position="732"/>
        <end position="745"/>
    </location>
</feature>
<feature type="compositionally biased region" description="Basic and acidic residues" evidence="15">
    <location>
        <begin position="786"/>
        <end position="799"/>
    </location>
</feature>
<keyword evidence="12" id="KW-0472">Membrane</keyword>
<feature type="region of interest" description="Disordered" evidence="15">
    <location>
        <begin position="847"/>
        <end position="884"/>
    </location>
</feature>
<evidence type="ECO:0000313" key="18">
    <source>
        <dbReference type="Proteomes" id="UP000078512"/>
    </source>
</evidence>
<comment type="cofactor">
    <cofactor evidence="1">
        <name>Ca(2+)</name>
        <dbReference type="ChEBI" id="CHEBI:29108"/>
    </cofactor>
</comment>
<feature type="region of interest" description="Disordered" evidence="15">
    <location>
        <begin position="601"/>
        <end position="652"/>
    </location>
</feature>
<evidence type="ECO:0000256" key="3">
    <source>
        <dbReference type="ARBA" id="ARBA00022475"/>
    </source>
</evidence>
<dbReference type="Proteomes" id="UP000078512">
    <property type="component" value="Unassembled WGS sequence"/>
</dbReference>
<evidence type="ECO:0000256" key="6">
    <source>
        <dbReference type="ARBA" id="ARBA00022723"/>
    </source>
</evidence>
<proteinExistence type="predicted"/>
<keyword evidence="4" id="KW-0597">Phosphoprotein</keyword>
<gene>
    <name evidence="17" type="ORF">K457DRAFT_16943</name>
</gene>
<organism evidence="17 18">
    <name type="scientific">Linnemannia elongata AG-77</name>
    <dbReference type="NCBI Taxonomy" id="1314771"/>
    <lineage>
        <taxon>Eukaryota</taxon>
        <taxon>Fungi</taxon>
        <taxon>Fungi incertae sedis</taxon>
        <taxon>Mucoromycota</taxon>
        <taxon>Mortierellomycotina</taxon>
        <taxon>Mortierellomycetes</taxon>
        <taxon>Mortierellales</taxon>
        <taxon>Mortierellaceae</taxon>
        <taxon>Linnemannia</taxon>
    </lineage>
</organism>
<dbReference type="EC" id="3.1.1.116" evidence="14"/>
<feature type="compositionally biased region" description="Low complexity" evidence="15">
    <location>
        <begin position="1014"/>
        <end position="1035"/>
    </location>
</feature>
<feature type="region of interest" description="Disordered" evidence="15">
    <location>
        <begin position="786"/>
        <end position="809"/>
    </location>
</feature>
<dbReference type="Pfam" id="PF01764">
    <property type="entry name" value="Lipase_3"/>
    <property type="match status" value="1"/>
</dbReference>
<keyword evidence="11" id="KW-0443">Lipid metabolism</keyword>
<evidence type="ECO:0000256" key="12">
    <source>
        <dbReference type="ARBA" id="ARBA00023136"/>
    </source>
</evidence>
<keyword evidence="18" id="KW-1185">Reference proteome</keyword>
<comment type="subcellular location">
    <subcellularLocation>
        <location evidence="2">Cell membrane</location>
        <topology evidence="2">Multi-pass membrane protein</topology>
    </subcellularLocation>
</comment>
<dbReference type="GO" id="GO:0019369">
    <property type="term" value="P:arachidonate metabolic process"/>
    <property type="evidence" value="ECO:0007669"/>
    <property type="project" value="TreeGrafter"/>
</dbReference>
<keyword evidence="5" id="KW-0812">Transmembrane</keyword>
<evidence type="ECO:0000256" key="14">
    <source>
        <dbReference type="ARBA" id="ARBA00026104"/>
    </source>
</evidence>
<dbReference type="PANTHER" id="PTHR45792">
    <property type="entry name" value="DIACYLGLYCEROL LIPASE HOMOLOG-RELATED"/>
    <property type="match status" value="1"/>
</dbReference>
<feature type="compositionally biased region" description="Low complexity" evidence="15">
    <location>
        <begin position="616"/>
        <end position="632"/>
    </location>
</feature>
<feature type="region of interest" description="Disordered" evidence="15">
    <location>
        <begin position="1014"/>
        <end position="1045"/>
    </location>
</feature>
<reference evidence="17 18" key="1">
    <citation type="submission" date="2016-05" db="EMBL/GenBank/DDBJ databases">
        <title>Genome sequencing reveals origins of a unique bacterial endosymbiosis in the earliest lineages of terrestrial Fungi.</title>
        <authorList>
            <consortium name="DOE Joint Genome Institute"/>
            <person name="Uehling J."/>
            <person name="Gryganskyi A."/>
            <person name="Hameed K."/>
            <person name="Tschaplinski T."/>
            <person name="Misztal P."/>
            <person name="Wu S."/>
            <person name="Desiro A."/>
            <person name="Vande Pol N."/>
            <person name="Du Z.-Y."/>
            <person name="Zienkiewicz A."/>
            <person name="Zienkiewicz K."/>
            <person name="Morin E."/>
            <person name="Tisserant E."/>
            <person name="Splivallo R."/>
            <person name="Hainaut M."/>
            <person name="Henrissat B."/>
            <person name="Ohm R."/>
            <person name="Kuo A."/>
            <person name="Yan J."/>
            <person name="Lipzen A."/>
            <person name="Nolan M."/>
            <person name="Labutti K."/>
            <person name="Barry K."/>
            <person name="Goldstein A."/>
            <person name="Labbe J."/>
            <person name="Schadt C."/>
            <person name="Tuskan G."/>
            <person name="Grigoriev I."/>
            <person name="Martin F."/>
            <person name="Vilgalys R."/>
            <person name="Bonito G."/>
        </authorList>
    </citation>
    <scope>NUCLEOTIDE SEQUENCE [LARGE SCALE GENOMIC DNA]</scope>
    <source>
        <strain evidence="17 18">AG-77</strain>
    </source>
</reference>
<evidence type="ECO:0000256" key="15">
    <source>
        <dbReference type="SAM" id="MobiDB-lite"/>
    </source>
</evidence>
<dbReference type="InterPro" id="IPR029058">
    <property type="entry name" value="AB_hydrolase_fold"/>
</dbReference>